<proteinExistence type="predicted"/>
<protein>
    <submittedName>
        <fullName evidence="3">Uncharacterized protein (DUF2147 family)</fullName>
    </submittedName>
</protein>
<feature type="domain" description="DUF2147" evidence="2">
    <location>
        <begin position="67"/>
        <end position="116"/>
    </location>
</feature>
<dbReference type="AlphaFoldDB" id="A0A7W6MTQ6"/>
<dbReference type="Proteomes" id="UP000544107">
    <property type="component" value="Unassembled WGS sequence"/>
</dbReference>
<evidence type="ECO:0000313" key="4">
    <source>
        <dbReference type="Proteomes" id="UP000544107"/>
    </source>
</evidence>
<evidence type="ECO:0000256" key="1">
    <source>
        <dbReference type="SAM" id="SignalP"/>
    </source>
</evidence>
<dbReference type="InterPro" id="IPR019223">
    <property type="entry name" value="DUF2147"/>
</dbReference>
<gene>
    <name evidence="3" type="ORF">GGQ71_001633</name>
</gene>
<dbReference type="Pfam" id="PF09917">
    <property type="entry name" value="DUF2147"/>
    <property type="match status" value="1"/>
</dbReference>
<dbReference type="EMBL" id="JACIED010000002">
    <property type="protein sequence ID" value="MBB4007370.1"/>
    <property type="molecule type" value="Genomic_DNA"/>
</dbReference>
<sequence length="117" mass="11982">MKITLLAAAVAAMTVTTMSVTGAFAAEPIEGKWKTASGETAEIATCGTAYCITLKTGKHAGKQIGKLSGSGASYTGEVTDPDADKTYSGSANVQGKSLNLKGCVLAVLCKSQTWTRM</sequence>
<feature type="signal peptide" evidence="1">
    <location>
        <begin position="1"/>
        <end position="25"/>
    </location>
</feature>
<evidence type="ECO:0000313" key="3">
    <source>
        <dbReference type="EMBL" id="MBB4007370.1"/>
    </source>
</evidence>
<reference evidence="3 4" key="1">
    <citation type="submission" date="2020-08" db="EMBL/GenBank/DDBJ databases">
        <title>Genomic Encyclopedia of Type Strains, Phase IV (KMG-IV): sequencing the most valuable type-strain genomes for metagenomic binning, comparative biology and taxonomic classification.</title>
        <authorList>
            <person name="Goeker M."/>
        </authorList>
    </citation>
    <scope>NUCLEOTIDE SEQUENCE [LARGE SCALE GENOMIC DNA]</scope>
    <source>
        <strain evidence="3 4">DSM 100021</strain>
    </source>
</reference>
<feature type="chain" id="PRO_5030624172" evidence="1">
    <location>
        <begin position="26"/>
        <end position="117"/>
    </location>
</feature>
<name>A0A7W6MTQ6_9HYPH</name>
<dbReference type="Gene3D" id="2.40.128.520">
    <property type="match status" value="1"/>
</dbReference>
<comment type="caution">
    <text evidence="3">The sequence shown here is derived from an EMBL/GenBank/DDBJ whole genome shotgun (WGS) entry which is preliminary data.</text>
</comment>
<keyword evidence="1" id="KW-0732">Signal</keyword>
<organism evidence="3 4">
    <name type="scientific">Allorhizobium taibaishanense</name>
    <dbReference type="NCBI Taxonomy" id="887144"/>
    <lineage>
        <taxon>Bacteria</taxon>
        <taxon>Pseudomonadati</taxon>
        <taxon>Pseudomonadota</taxon>
        <taxon>Alphaproteobacteria</taxon>
        <taxon>Hyphomicrobiales</taxon>
        <taxon>Rhizobiaceae</taxon>
        <taxon>Rhizobium/Agrobacterium group</taxon>
        <taxon>Allorhizobium</taxon>
    </lineage>
</organism>
<evidence type="ECO:0000259" key="2">
    <source>
        <dbReference type="Pfam" id="PF09917"/>
    </source>
</evidence>
<accession>A0A7W6MTQ6</accession>